<name>A0AAD9UVE5_ACRCE</name>
<proteinExistence type="predicted"/>
<dbReference type="EMBL" id="JARQWQ010000098">
    <property type="protein sequence ID" value="KAK2551401.1"/>
    <property type="molecule type" value="Genomic_DNA"/>
</dbReference>
<evidence type="ECO:0000313" key="1">
    <source>
        <dbReference type="EMBL" id="KAK2551401.1"/>
    </source>
</evidence>
<dbReference type="AlphaFoldDB" id="A0AAD9UVE5"/>
<gene>
    <name evidence="1" type="ORF">P5673_027802</name>
</gene>
<dbReference type="Proteomes" id="UP001249851">
    <property type="component" value="Unassembled WGS sequence"/>
</dbReference>
<accession>A0AAD9UVE5</accession>
<sequence length="151" mass="16846">MSLNKLKFNGDKTELLFIGPQFRPTLQFPQVVLDEGSLILPSKYARKIGVTFDTLLINIRKNYGGENPAHQCVKAFQGNESQPSVDTEEFVSLQTVLKVQESMLRMLFDSVVKSLMARVYAVVESVNSLKASLEFPKETSRTVLSIWACGG</sequence>
<keyword evidence="2" id="KW-1185">Reference proteome</keyword>
<organism evidence="1 2">
    <name type="scientific">Acropora cervicornis</name>
    <name type="common">Staghorn coral</name>
    <dbReference type="NCBI Taxonomy" id="6130"/>
    <lineage>
        <taxon>Eukaryota</taxon>
        <taxon>Metazoa</taxon>
        <taxon>Cnidaria</taxon>
        <taxon>Anthozoa</taxon>
        <taxon>Hexacorallia</taxon>
        <taxon>Scleractinia</taxon>
        <taxon>Astrocoeniina</taxon>
        <taxon>Acroporidae</taxon>
        <taxon>Acropora</taxon>
    </lineage>
</organism>
<reference evidence="1" key="2">
    <citation type="journal article" date="2023" name="Science">
        <title>Genomic signatures of disease resistance in endangered staghorn corals.</title>
        <authorList>
            <person name="Vollmer S.V."/>
            <person name="Selwyn J.D."/>
            <person name="Despard B.A."/>
            <person name="Roesel C.L."/>
        </authorList>
    </citation>
    <scope>NUCLEOTIDE SEQUENCE</scope>
    <source>
        <strain evidence="1">K2</strain>
    </source>
</reference>
<reference evidence="1" key="1">
    <citation type="journal article" date="2023" name="G3 (Bethesda)">
        <title>Whole genome assembly and annotation of the endangered Caribbean coral Acropora cervicornis.</title>
        <authorList>
            <person name="Selwyn J.D."/>
            <person name="Vollmer S.V."/>
        </authorList>
    </citation>
    <scope>NUCLEOTIDE SEQUENCE</scope>
    <source>
        <strain evidence="1">K2</strain>
    </source>
</reference>
<evidence type="ECO:0000313" key="2">
    <source>
        <dbReference type="Proteomes" id="UP001249851"/>
    </source>
</evidence>
<comment type="caution">
    <text evidence="1">The sequence shown here is derived from an EMBL/GenBank/DDBJ whole genome shotgun (WGS) entry which is preliminary data.</text>
</comment>
<protein>
    <submittedName>
        <fullName evidence="1">Uncharacterized protein</fullName>
    </submittedName>
</protein>